<name>A0ABT3JBJ2_9SPHN</name>
<dbReference type="SMART" id="SM00421">
    <property type="entry name" value="HTH_LUXR"/>
    <property type="match status" value="1"/>
</dbReference>
<reference evidence="7 8" key="1">
    <citation type="submission" date="2022-10" db="EMBL/GenBank/DDBJ databases">
        <title>Sphingomonas sp.</title>
        <authorList>
            <person name="Jin C."/>
        </authorList>
    </citation>
    <scope>NUCLEOTIDE SEQUENCE [LARGE SCALE GENOMIC DNA]</scope>
    <source>
        <strain evidence="7 8">BN140010</strain>
    </source>
</reference>
<accession>A0ABT3JBJ2</accession>
<keyword evidence="5" id="KW-0812">Transmembrane</keyword>
<dbReference type="PANTHER" id="PTHR44688:SF16">
    <property type="entry name" value="DNA-BINDING TRANSCRIPTIONAL ACTIVATOR DEVR_DOSR"/>
    <property type="match status" value="1"/>
</dbReference>
<gene>
    <name evidence="7" type="ORF">OMW55_01280</name>
</gene>
<dbReference type="PANTHER" id="PTHR44688">
    <property type="entry name" value="DNA-BINDING TRANSCRIPTIONAL ACTIVATOR DEVR_DOSR"/>
    <property type="match status" value="1"/>
</dbReference>
<comment type="caution">
    <text evidence="7">The sequence shown here is derived from an EMBL/GenBank/DDBJ whole genome shotgun (WGS) entry which is preliminary data.</text>
</comment>
<proteinExistence type="predicted"/>
<keyword evidence="5" id="KW-0472">Membrane</keyword>
<evidence type="ECO:0000259" key="6">
    <source>
        <dbReference type="PROSITE" id="PS50043"/>
    </source>
</evidence>
<feature type="transmembrane region" description="Helical" evidence="5">
    <location>
        <begin position="160"/>
        <end position="180"/>
    </location>
</feature>
<feature type="region of interest" description="Disordered" evidence="4">
    <location>
        <begin position="125"/>
        <end position="146"/>
    </location>
</feature>
<dbReference type="InterPro" id="IPR000792">
    <property type="entry name" value="Tscrpt_reg_LuxR_C"/>
</dbReference>
<evidence type="ECO:0000313" key="8">
    <source>
        <dbReference type="Proteomes" id="UP001526246"/>
    </source>
</evidence>
<dbReference type="InterPro" id="IPR036388">
    <property type="entry name" value="WH-like_DNA-bd_sf"/>
</dbReference>
<dbReference type="CDD" id="cd06170">
    <property type="entry name" value="LuxR_C_like"/>
    <property type="match status" value="1"/>
</dbReference>
<keyword evidence="3" id="KW-0804">Transcription</keyword>
<dbReference type="InterPro" id="IPR016032">
    <property type="entry name" value="Sig_transdc_resp-reg_C-effctor"/>
</dbReference>
<organism evidence="7 8">
    <name type="scientific">Sphingomonas arvum</name>
    <dbReference type="NCBI Taxonomy" id="2992113"/>
    <lineage>
        <taxon>Bacteria</taxon>
        <taxon>Pseudomonadati</taxon>
        <taxon>Pseudomonadota</taxon>
        <taxon>Alphaproteobacteria</taxon>
        <taxon>Sphingomonadales</taxon>
        <taxon>Sphingomonadaceae</taxon>
        <taxon>Sphingomonas</taxon>
    </lineage>
</organism>
<dbReference type="Pfam" id="PF00196">
    <property type="entry name" value="GerE"/>
    <property type="match status" value="1"/>
</dbReference>
<evidence type="ECO:0000256" key="5">
    <source>
        <dbReference type="SAM" id="Phobius"/>
    </source>
</evidence>
<evidence type="ECO:0000256" key="4">
    <source>
        <dbReference type="SAM" id="MobiDB-lite"/>
    </source>
</evidence>
<keyword evidence="8" id="KW-1185">Reference proteome</keyword>
<dbReference type="SUPFAM" id="SSF46894">
    <property type="entry name" value="C-terminal effector domain of the bipartite response regulators"/>
    <property type="match status" value="1"/>
</dbReference>
<evidence type="ECO:0000256" key="2">
    <source>
        <dbReference type="ARBA" id="ARBA00023125"/>
    </source>
</evidence>
<dbReference type="Gene3D" id="1.10.10.10">
    <property type="entry name" value="Winged helix-like DNA-binding domain superfamily/Winged helix DNA-binding domain"/>
    <property type="match status" value="1"/>
</dbReference>
<keyword evidence="5" id="KW-1133">Transmembrane helix</keyword>
<protein>
    <submittedName>
        <fullName evidence="7">Helix-turn-helix transcriptional regulator</fullName>
    </submittedName>
</protein>
<dbReference type="EMBL" id="JAPDOB010000001">
    <property type="protein sequence ID" value="MCW3796443.1"/>
    <property type="molecule type" value="Genomic_DNA"/>
</dbReference>
<dbReference type="RefSeq" id="WP_264880214.1">
    <property type="nucleotide sequence ID" value="NZ_JAPDOB010000001.1"/>
</dbReference>
<keyword evidence="1" id="KW-0805">Transcription regulation</keyword>
<sequence>MPEFNPDELGPAHNQEVATALIDKLSAGQLEVLRLVDQHLSSKEIAARLGISPHTVDQRIRTAIRILGVARRQDAARLVAQAQPYQRLIHQAPYLDPEPIRPEQDGAISFQIRHADRAEGVGVDGDLDTEQRAPSPRSPLVLPWSTRSTPRNEMSIGQRLLWIIGISVGASFSAGMYLAGLESLARMAGH</sequence>
<dbReference type="Proteomes" id="UP001526246">
    <property type="component" value="Unassembled WGS sequence"/>
</dbReference>
<dbReference type="PROSITE" id="PS50043">
    <property type="entry name" value="HTH_LUXR_2"/>
    <property type="match status" value="1"/>
</dbReference>
<evidence type="ECO:0000313" key="7">
    <source>
        <dbReference type="EMBL" id="MCW3796443.1"/>
    </source>
</evidence>
<keyword evidence="2" id="KW-0238">DNA-binding</keyword>
<feature type="domain" description="HTH luxR-type" evidence="6">
    <location>
        <begin position="18"/>
        <end position="83"/>
    </location>
</feature>
<evidence type="ECO:0000256" key="1">
    <source>
        <dbReference type="ARBA" id="ARBA00023015"/>
    </source>
</evidence>
<evidence type="ECO:0000256" key="3">
    <source>
        <dbReference type="ARBA" id="ARBA00023163"/>
    </source>
</evidence>